<feature type="compositionally biased region" description="Basic and acidic residues" evidence="1">
    <location>
        <begin position="59"/>
        <end position="77"/>
    </location>
</feature>
<accession>A0A0C9W868</accession>
<feature type="region of interest" description="Disordered" evidence="1">
    <location>
        <begin position="1"/>
        <end position="82"/>
    </location>
</feature>
<dbReference type="AlphaFoldDB" id="A0A0C9W868"/>
<sequence>MGRQGKNPLGNSKVRRVTSSRNPASRGLGPAQQVLGPKKISKYAAEEKEQKRARWKNITNDEKQKLEAQRKKAHEDVQYSQDDEDAGWVDDFADVLHGNQRLDISHAGGEFKELARQLLGDISRM</sequence>
<reference evidence="2 3" key="1">
    <citation type="submission" date="2014-04" db="EMBL/GenBank/DDBJ databases">
        <title>Evolutionary Origins and Diversification of the Mycorrhizal Mutualists.</title>
        <authorList>
            <consortium name="DOE Joint Genome Institute"/>
            <consortium name="Mycorrhizal Genomics Consortium"/>
            <person name="Kohler A."/>
            <person name="Kuo A."/>
            <person name="Nagy L.G."/>
            <person name="Floudas D."/>
            <person name="Copeland A."/>
            <person name="Barry K.W."/>
            <person name="Cichocki N."/>
            <person name="Veneault-Fourrey C."/>
            <person name="LaButti K."/>
            <person name="Lindquist E.A."/>
            <person name="Lipzen A."/>
            <person name="Lundell T."/>
            <person name="Morin E."/>
            <person name="Murat C."/>
            <person name="Riley R."/>
            <person name="Ohm R."/>
            <person name="Sun H."/>
            <person name="Tunlid A."/>
            <person name="Henrissat B."/>
            <person name="Grigoriev I.V."/>
            <person name="Hibbett D.S."/>
            <person name="Martin F."/>
        </authorList>
    </citation>
    <scope>NUCLEOTIDE SEQUENCE [LARGE SCALE GENOMIC DNA]</scope>
    <source>
        <strain evidence="2 3">MD-312</strain>
    </source>
</reference>
<dbReference type="OrthoDB" id="2640969at2759"/>
<evidence type="ECO:0000256" key="1">
    <source>
        <dbReference type="SAM" id="MobiDB-lite"/>
    </source>
</evidence>
<evidence type="ECO:0000313" key="3">
    <source>
        <dbReference type="Proteomes" id="UP000053820"/>
    </source>
</evidence>
<dbReference type="HOGENOM" id="CLU_1992932_0_0_1"/>
<protein>
    <submittedName>
        <fullName evidence="2">Uncharacterized protein</fullName>
    </submittedName>
</protein>
<proteinExistence type="predicted"/>
<dbReference type="EMBL" id="KN839910">
    <property type="protein sequence ID" value="KIJ58807.1"/>
    <property type="molecule type" value="Genomic_DNA"/>
</dbReference>
<dbReference type="Proteomes" id="UP000053820">
    <property type="component" value="Unassembled WGS sequence"/>
</dbReference>
<gene>
    <name evidence="2" type="ORF">HYDPIDRAFT_33820</name>
</gene>
<keyword evidence="3" id="KW-1185">Reference proteome</keyword>
<name>A0A0C9W868_9AGAM</name>
<organism evidence="2 3">
    <name type="scientific">Hydnomerulius pinastri MD-312</name>
    <dbReference type="NCBI Taxonomy" id="994086"/>
    <lineage>
        <taxon>Eukaryota</taxon>
        <taxon>Fungi</taxon>
        <taxon>Dikarya</taxon>
        <taxon>Basidiomycota</taxon>
        <taxon>Agaricomycotina</taxon>
        <taxon>Agaricomycetes</taxon>
        <taxon>Agaricomycetidae</taxon>
        <taxon>Boletales</taxon>
        <taxon>Boletales incertae sedis</taxon>
        <taxon>Leucogyrophana</taxon>
    </lineage>
</organism>
<evidence type="ECO:0000313" key="2">
    <source>
        <dbReference type="EMBL" id="KIJ58807.1"/>
    </source>
</evidence>